<feature type="DNA-binding region" description="OmpR/PhoB-type" evidence="6">
    <location>
        <begin position="1"/>
        <end position="83"/>
    </location>
</feature>
<dbReference type="GeneID" id="95605425"/>
<evidence type="ECO:0000256" key="3">
    <source>
        <dbReference type="ARBA" id="ARBA00023015"/>
    </source>
</evidence>
<dbReference type="PRINTS" id="PR00364">
    <property type="entry name" value="DISEASERSIST"/>
</dbReference>
<gene>
    <name evidence="9" type="ORF">LDH80_38350</name>
</gene>
<evidence type="ECO:0000256" key="2">
    <source>
        <dbReference type="ARBA" id="ARBA00023012"/>
    </source>
</evidence>
<dbReference type="SUPFAM" id="SSF52540">
    <property type="entry name" value="P-loop containing nucleoside triphosphate hydrolases"/>
    <property type="match status" value="1"/>
</dbReference>
<feature type="region of interest" description="Disordered" evidence="7">
    <location>
        <begin position="960"/>
        <end position="995"/>
    </location>
</feature>
<dbReference type="InterPro" id="IPR005158">
    <property type="entry name" value="BTAD"/>
</dbReference>
<dbReference type="PANTHER" id="PTHR35807:SF1">
    <property type="entry name" value="TRANSCRIPTIONAL REGULATOR REDD"/>
    <property type="match status" value="1"/>
</dbReference>
<keyword evidence="10" id="KW-1185">Reference proteome</keyword>
<protein>
    <submittedName>
        <fullName evidence="9">Winged helix-turn-helix domain-containing protein</fullName>
    </submittedName>
</protein>
<dbReference type="InterPro" id="IPR011990">
    <property type="entry name" value="TPR-like_helical_dom_sf"/>
</dbReference>
<dbReference type="InterPro" id="IPR051677">
    <property type="entry name" value="AfsR-DnrI-RedD_regulator"/>
</dbReference>
<dbReference type="PANTHER" id="PTHR35807">
    <property type="entry name" value="TRANSCRIPTIONAL REGULATOR REDD-RELATED"/>
    <property type="match status" value="1"/>
</dbReference>
<dbReference type="Proteomes" id="UP001164506">
    <property type="component" value="Chromosome"/>
</dbReference>
<dbReference type="PROSITE" id="PS51755">
    <property type="entry name" value="OMPR_PHOB"/>
    <property type="match status" value="1"/>
</dbReference>
<dbReference type="InterPro" id="IPR027417">
    <property type="entry name" value="P-loop_NTPase"/>
</dbReference>
<dbReference type="Pfam" id="PF00931">
    <property type="entry name" value="NB-ARC"/>
    <property type="match status" value="1"/>
</dbReference>
<accession>A0ABY6R9M1</accession>
<dbReference type="InterPro" id="IPR003593">
    <property type="entry name" value="AAA+_ATPase"/>
</dbReference>
<dbReference type="InterPro" id="IPR002182">
    <property type="entry name" value="NB-ARC"/>
</dbReference>
<dbReference type="Pfam" id="PF03704">
    <property type="entry name" value="BTAD"/>
    <property type="match status" value="1"/>
</dbReference>
<keyword evidence="5" id="KW-0804">Transcription</keyword>
<keyword evidence="3" id="KW-0805">Transcription regulation</keyword>
<evidence type="ECO:0000256" key="4">
    <source>
        <dbReference type="ARBA" id="ARBA00023125"/>
    </source>
</evidence>
<evidence type="ECO:0000256" key="7">
    <source>
        <dbReference type="SAM" id="MobiDB-lite"/>
    </source>
</evidence>
<dbReference type="Pfam" id="PF00486">
    <property type="entry name" value="Trans_reg_C"/>
    <property type="match status" value="1"/>
</dbReference>
<evidence type="ECO:0000256" key="5">
    <source>
        <dbReference type="ARBA" id="ARBA00023163"/>
    </source>
</evidence>
<evidence type="ECO:0000256" key="1">
    <source>
        <dbReference type="ARBA" id="ARBA00005820"/>
    </source>
</evidence>
<sequence length="995" mass="107923">MEDAAGAPRPIAQPKSRALLAALLLQADQIVSFGTVMSALWGERPPASAVASLHNHMARLRKDLGPDVGARLRTVGQGFRLSVADGELDCEVFARHGSRALEALRSEEWSQAEQEAEAALRMWRGEPLADTVLAVEHPQIAYFEAQRLRVLECRFEACLRLGRLDGLSAELDLLVGQYPLRETLHRQLMLVLDRTGRRAEALARFHSLRRLLVDELGVEPGPAVQQALEAILSGRNRADTIRPEPAAALHASAPRPAQLPSAPAHFVGRSEEAGEIRSTLLQARSHPALVVITGMAGVGKTGLALHIAQELRTAFPDGQLYLNLHAATPGASPLEPAQALSLLLQGMGVDPRTVSADAAASSALLRSTLADRRVLLVLDDVSSANQLRPLLPAGAGCAVLVTSRLPLATLGADRHVRLEPLSPGMSTLLLEKASGRRWTAEESAGAAHVADLCGRLPLALRISAARLATRRTLTVEALAERLTAHGARLDHLELDDLSVRRSLSVSQEALATSDQARDRDAALALTRLGGLDLPEYSPGLLARLMDVDELRADLALERLAEVALLDETRAYRYSPHDLVREFARELAAGHTDLVRHHEREEATLHWYVSRATACARHLRHRSPALRDLGPAAEPGAPDHPPFRDTAAAAAWADQEAENLIFLAGRPDGGRLGPQRSIELIQILSPYLHDRGLVQERRALTHRAVAAARQSGNRKAESAAIRALAVTQYSDGYVNEALLLIDESLAMDAQHSPTTRMLALGNRAALLKELGRHAEARAALREALALRPEDLDDFHQALLLGHQGYVSEPTDLRLAVSYHLQSLELAARIGAEVICLVALSNTGHCHLALQEPEAALSRFAAALAITATGVMHWNAEREIRVGKARALRLLGRPGEARRECETLLGLASKRGDTYTRGLAEHEYGHALRACGDERAAREHWRIALRALDGTDALVLPELHRLVGPRPTPEGSHHPATEHRGPYEAPGARDHRDFEAV</sequence>
<dbReference type="Gene3D" id="1.10.10.10">
    <property type="entry name" value="Winged helix-like DNA-binding domain superfamily/Winged helix DNA-binding domain"/>
    <property type="match status" value="1"/>
</dbReference>
<dbReference type="Gene3D" id="1.25.40.10">
    <property type="entry name" value="Tetratricopeptide repeat domain"/>
    <property type="match status" value="3"/>
</dbReference>
<dbReference type="Gene3D" id="3.40.50.300">
    <property type="entry name" value="P-loop containing nucleotide triphosphate hydrolases"/>
    <property type="match status" value="1"/>
</dbReference>
<evidence type="ECO:0000313" key="9">
    <source>
        <dbReference type="EMBL" id="UZX26775.1"/>
    </source>
</evidence>
<dbReference type="SMART" id="SM00028">
    <property type="entry name" value="TPR"/>
    <property type="match status" value="3"/>
</dbReference>
<reference evidence="9" key="1">
    <citation type="submission" date="2021-09" db="EMBL/GenBank/DDBJ databases">
        <title>Complete genome sequence and metabolic characterization of Streptomyces tanashiensis DSM 731 the producer of antibacterial Kalafungin and diverse secondary metabolites.</title>
        <authorList>
            <person name="Abbasi M.N."/>
            <person name="Anwar M.N."/>
            <person name="Alam K."/>
            <person name="Shoaib M."/>
            <person name="Lin Z."/>
            <person name="Hayat M."/>
            <person name="Ali M.I."/>
            <person name="Malik H.M.T."/>
            <person name="Ahmed I."/>
            <person name="Li A."/>
            <person name="Hailong Wang H."/>
            <person name="Zhang Y."/>
        </authorList>
    </citation>
    <scope>NUCLEOTIDE SEQUENCE</scope>
    <source>
        <strain evidence="9">Kala</strain>
    </source>
</reference>
<dbReference type="RefSeq" id="WP_267260570.1">
    <property type="nucleotide sequence ID" value="NZ_CP084204.1"/>
</dbReference>
<dbReference type="EMBL" id="CP084204">
    <property type="protein sequence ID" value="UZX26775.1"/>
    <property type="molecule type" value="Genomic_DNA"/>
</dbReference>
<evidence type="ECO:0000256" key="6">
    <source>
        <dbReference type="PROSITE-ProRule" id="PRU01091"/>
    </source>
</evidence>
<keyword evidence="2" id="KW-0902">Two-component regulatory system</keyword>
<dbReference type="SMART" id="SM01043">
    <property type="entry name" value="BTAD"/>
    <property type="match status" value="1"/>
</dbReference>
<dbReference type="InterPro" id="IPR001867">
    <property type="entry name" value="OmpR/PhoB-type_DNA-bd"/>
</dbReference>
<dbReference type="InterPro" id="IPR019734">
    <property type="entry name" value="TPR_rpt"/>
</dbReference>
<evidence type="ECO:0000313" key="10">
    <source>
        <dbReference type="Proteomes" id="UP001164506"/>
    </source>
</evidence>
<dbReference type="InterPro" id="IPR016032">
    <property type="entry name" value="Sig_transdc_resp-reg_C-effctor"/>
</dbReference>
<proteinExistence type="inferred from homology"/>
<feature type="compositionally biased region" description="Basic and acidic residues" evidence="7">
    <location>
        <begin position="969"/>
        <end position="995"/>
    </location>
</feature>
<dbReference type="SUPFAM" id="SSF48452">
    <property type="entry name" value="TPR-like"/>
    <property type="match status" value="2"/>
</dbReference>
<evidence type="ECO:0000259" key="8">
    <source>
        <dbReference type="PROSITE" id="PS51755"/>
    </source>
</evidence>
<dbReference type="SMART" id="SM00862">
    <property type="entry name" value="Trans_reg_C"/>
    <property type="match status" value="1"/>
</dbReference>
<feature type="domain" description="OmpR/PhoB-type" evidence="8">
    <location>
        <begin position="1"/>
        <end position="83"/>
    </location>
</feature>
<keyword evidence="4 6" id="KW-0238">DNA-binding</keyword>
<dbReference type="SMART" id="SM00382">
    <property type="entry name" value="AAA"/>
    <property type="match status" value="1"/>
</dbReference>
<name>A0ABY6R9M1_9ACTN</name>
<comment type="similarity">
    <text evidence="1">Belongs to the AfsR/DnrI/RedD regulatory family.</text>
</comment>
<organism evidence="9 10">
    <name type="scientific">Streptomyces tanashiensis</name>
    <dbReference type="NCBI Taxonomy" id="67367"/>
    <lineage>
        <taxon>Bacteria</taxon>
        <taxon>Bacillati</taxon>
        <taxon>Actinomycetota</taxon>
        <taxon>Actinomycetes</taxon>
        <taxon>Kitasatosporales</taxon>
        <taxon>Streptomycetaceae</taxon>
        <taxon>Streptomyces</taxon>
    </lineage>
</organism>
<dbReference type="SUPFAM" id="SSF46894">
    <property type="entry name" value="C-terminal effector domain of the bipartite response regulators"/>
    <property type="match status" value="1"/>
</dbReference>
<dbReference type="InterPro" id="IPR036388">
    <property type="entry name" value="WH-like_DNA-bd_sf"/>
</dbReference>
<dbReference type="CDD" id="cd15831">
    <property type="entry name" value="BTAD"/>
    <property type="match status" value="1"/>
</dbReference>